<sequence length="223" mass="25448">MEYYELIGSGPQIHTYKLTLPLCLMNDTVPNRTHTQCVDCLCSCADLITWSIDSCFKSSVLCLFHSLTRCGPHGSKFHDLQANCSRAIKQFIPQSIRETGGYRLKCFESKITKGEDQCYVHYVRKMGFDSAVKACATLGARIITIHNEEQSSQISAWTEYSFYINAKRFDAKSNYFMYYEYPPKYTNVGCDTSIKGRDCMIVRTNGVWCTADCNEQHSVVCEF</sequence>
<feature type="domain" description="C-type lectin" evidence="1">
    <location>
        <begin position="114"/>
        <end position="222"/>
    </location>
</feature>
<dbReference type="AlphaFoldDB" id="A0A4V3SGJ7"/>
<protein>
    <recommendedName>
        <fullName evidence="1">C-type lectin domain-containing protein</fullName>
    </recommendedName>
</protein>
<organism evidence="2 3">
    <name type="scientific">Opisthorchis felineus</name>
    <dbReference type="NCBI Taxonomy" id="147828"/>
    <lineage>
        <taxon>Eukaryota</taxon>
        <taxon>Metazoa</taxon>
        <taxon>Spiralia</taxon>
        <taxon>Lophotrochozoa</taxon>
        <taxon>Platyhelminthes</taxon>
        <taxon>Trematoda</taxon>
        <taxon>Digenea</taxon>
        <taxon>Opisthorchiida</taxon>
        <taxon>Opisthorchiata</taxon>
        <taxon>Opisthorchiidae</taxon>
        <taxon>Opisthorchis</taxon>
    </lineage>
</organism>
<comment type="caution">
    <text evidence="2">The sequence shown here is derived from an EMBL/GenBank/DDBJ whole genome shotgun (WGS) entry which is preliminary data.</text>
</comment>
<reference evidence="2 3" key="1">
    <citation type="journal article" date="2019" name="BMC Genomics">
        <title>New insights from Opisthorchis felineus genome: update on genomics of the epidemiologically important liver flukes.</title>
        <authorList>
            <person name="Ershov N.I."/>
            <person name="Mordvinov V.A."/>
            <person name="Prokhortchouk E.B."/>
            <person name="Pakharukova M.Y."/>
            <person name="Gunbin K.V."/>
            <person name="Ustyantsev K."/>
            <person name="Genaev M.A."/>
            <person name="Blinov A.G."/>
            <person name="Mazur A."/>
            <person name="Boulygina E."/>
            <person name="Tsygankova S."/>
            <person name="Khrameeva E."/>
            <person name="Chekanov N."/>
            <person name="Fan G."/>
            <person name="Xiao A."/>
            <person name="Zhang H."/>
            <person name="Xu X."/>
            <person name="Yang H."/>
            <person name="Solovyev V."/>
            <person name="Lee S.M."/>
            <person name="Liu X."/>
            <person name="Afonnikov D.A."/>
            <person name="Skryabin K.G."/>
        </authorList>
    </citation>
    <scope>NUCLEOTIDE SEQUENCE [LARGE SCALE GENOMIC DNA]</scope>
    <source>
        <strain evidence="2">AK-0245</strain>
        <tissue evidence="2">Whole organism</tissue>
    </source>
</reference>
<dbReference type="InterPro" id="IPR016187">
    <property type="entry name" value="CTDL_fold"/>
</dbReference>
<dbReference type="SMART" id="SM00034">
    <property type="entry name" value="CLECT"/>
    <property type="match status" value="1"/>
</dbReference>
<dbReference type="OrthoDB" id="6228950at2759"/>
<dbReference type="SUPFAM" id="SSF56436">
    <property type="entry name" value="C-type lectin-like"/>
    <property type="match status" value="1"/>
</dbReference>
<dbReference type="Gene3D" id="3.10.100.10">
    <property type="entry name" value="Mannose-Binding Protein A, subunit A"/>
    <property type="match status" value="1"/>
</dbReference>
<dbReference type="InterPro" id="IPR016186">
    <property type="entry name" value="C-type_lectin-like/link_sf"/>
</dbReference>
<dbReference type="InterPro" id="IPR001304">
    <property type="entry name" value="C-type_lectin-like"/>
</dbReference>
<proteinExistence type="predicted"/>
<dbReference type="Pfam" id="PF00059">
    <property type="entry name" value="Lectin_C"/>
    <property type="match status" value="1"/>
</dbReference>
<gene>
    <name evidence="2" type="ORF">CRM22_001987</name>
</gene>
<keyword evidence="3" id="KW-1185">Reference proteome</keyword>
<evidence type="ECO:0000313" key="2">
    <source>
        <dbReference type="EMBL" id="TGZ72614.1"/>
    </source>
</evidence>
<name>A0A4V3SGJ7_OPIFE</name>
<dbReference type="CDD" id="cd00037">
    <property type="entry name" value="CLECT"/>
    <property type="match status" value="1"/>
</dbReference>
<evidence type="ECO:0000259" key="1">
    <source>
        <dbReference type="PROSITE" id="PS50041"/>
    </source>
</evidence>
<dbReference type="PROSITE" id="PS50041">
    <property type="entry name" value="C_TYPE_LECTIN_2"/>
    <property type="match status" value="1"/>
</dbReference>
<accession>A0A4V3SGJ7</accession>
<dbReference type="EMBL" id="SJOL01003520">
    <property type="protein sequence ID" value="TGZ72614.1"/>
    <property type="molecule type" value="Genomic_DNA"/>
</dbReference>
<dbReference type="Proteomes" id="UP000308267">
    <property type="component" value="Unassembled WGS sequence"/>
</dbReference>
<evidence type="ECO:0000313" key="3">
    <source>
        <dbReference type="Proteomes" id="UP000308267"/>
    </source>
</evidence>